<dbReference type="OrthoDB" id="1441376at2"/>
<keyword evidence="2" id="KW-1185">Reference proteome</keyword>
<dbReference type="EMBL" id="FZPD01000005">
    <property type="protein sequence ID" value="SNT28322.1"/>
    <property type="molecule type" value="Genomic_DNA"/>
</dbReference>
<dbReference type="Proteomes" id="UP000198393">
    <property type="component" value="Unassembled WGS sequence"/>
</dbReference>
<reference evidence="1 2" key="1">
    <citation type="submission" date="2017-06" db="EMBL/GenBank/DDBJ databases">
        <authorList>
            <person name="Kim H.J."/>
            <person name="Triplett B.A."/>
        </authorList>
    </citation>
    <scope>NUCLEOTIDE SEQUENCE [LARGE SCALE GENOMIC DNA]</scope>
    <source>
        <strain evidence="1 2">DSM 19307</strain>
    </source>
</reference>
<protein>
    <recommendedName>
        <fullName evidence="3">Lipocalin-like domain-containing protein</fullName>
    </recommendedName>
</protein>
<proteinExistence type="predicted"/>
<accession>A0A239LEG0</accession>
<name>A0A239LEG0_EKHLU</name>
<evidence type="ECO:0000313" key="2">
    <source>
        <dbReference type="Proteomes" id="UP000198393"/>
    </source>
</evidence>
<sequence>MKYTAHLFILLSLLVNCKPKSPALQQTGMEEQLRDKLTGAWRMTDYMTISNEGDTSTDERVQFKMYVDGSVMWGFESPAEYTEWYGYGTYNIEGDTLYETMLSGSWAFRQAIANNGNFFRIAIDVTDSTYTQIIKGPEETTYESYERIRN</sequence>
<gene>
    <name evidence="1" type="ORF">SAMN05421640_3166</name>
</gene>
<evidence type="ECO:0000313" key="1">
    <source>
        <dbReference type="EMBL" id="SNT28322.1"/>
    </source>
</evidence>
<evidence type="ECO:0008006" key="3">
    <source>
        <dbReference type="Google" id="ProtNLM"/>
    </source>
</evidence>
<dbReference type="AlphaFoldDB" id="A0A239LEG0"/>
<organism evidence="1 2">
    <name type="scientific">Ekhidna lutea</name>
    <dbReference type="NCBI Taxonomy" id="447679"/>
    <lineage>
        <taxon>Bacteria</taxon>
        <taxon>Pseudomonadati</taxon>
        <taxon>Bacteroidota</taxon>
        <taxon>Cytophagia</taxon>
        <taxon>Cytophagales</taxon>
        <taxon>Reichenbachiellaceae</taxon>
        <taxon>Ekhidna</taxon>
    </lineage>
</organism>
<dbReference type="RefSeq" id="WP_144017447.1">
    <property type="nucleotide sequence ID" value="NZ_FZPD01000005.1"/>
</dbReference>